<dbReference type="EMBL" id="HACG01005923">
    <property type="protein sequence ID" value="CEK52788.1"/>
    <property type="molecule type" value="Transcribed_RNA"/>
</dbReference>
<feature type="non-terminal residue" evidence="1">
    <location>
        <position position="53"/>
    </location>
</feature>
<accession>A0A0B6Y9H8</accession>
<organism evidence="1">
    <name type="scientific">Arion vulgaris</name>
    <dbReference type="NCBI Taxonomy" id="1028688"/>
    <lineage>
        <taxon>Eukaryota</taxon>
        <taxon>Metazoa</taxon>
        <taxon>Spiralia</taxon>
        <taxon>Lophotrochozoa</taxon>
        <taxon>Mollusca</taxon>
        <taxon>Gastropoda</taxon>
        <taxon>Heterobranchia</taxon>
        <taxon>Euthyneura</taxon>
        <taxon>Panpulmonata</taxon>
        <taxon>Eupulmonata</taxon>
        <taxon>Stylommatophora</taxon>
        <taxon>Helicina</taxon>
        <taxon>Arionoidea</taxon>
        <taxon>Arionidae</taxon>
        <taxon>Arion</taxon>
    </lineage>
</organism>
<gene>
    <name evidence="1" type="primary">ORF18036</name>
</gene>
<sequence length="53" mass="6147">MSLLLTTSSDVDILSCHEVRLFRIFSFCLVYHLFHRLSKHGTPLSHSMPENDD</sequence>
<evidence type="ECO:0000313" key="1">
    <source>
        <dbReference type="EMBL" id="CEK52788.1"/>
    </source>
</evidence>
<reference evidence="1" key="1">
    <citation type="submission" date="2014-12" db="EMBL/GenBank/DDBJ databases">
        <title>Insight into the proteome of Arion vulgaris.</title>
        <authorList>
            <person name="Aradska J."/>
            <person name="Bulat T."/>
            <person name="Smidak R."/>
            <person name="Sarate P."/>
            <person name="Gangsoo J."/>
            <person name="Sialana F."/>
            <person name="Bilban M."/>
            <person name="Lubec G."/>
        </authorList>
    </citation>
    <scope>NUCLEOTIDE SEQUENCE</scope>
    <source>
        <tissue evidence="1">Skin</tissue>
    </source>
</reference>
<proteinExistence type="predicted"/>
<protein>
    <submittedName>
        <fullName evidence="1">Uncharacterized protein</fullName>
    </submittedName>
</protein>
<dbReference type="AlphaFoldDB" id="A0A0B6Y9H8"/>
<name>A0A0B6Y9H8_9EUPU</name>